<keyword evidence="3" id="KW-1185">Reference proteome</keyword>
<protein>
    <recommendedName>
        <fullName evidence="1">Reverse transcriptase domain-containing protein</fullName>
    </recommendedName>
</protein>
<reference evidence="2" key="2">
    <citation type="journal article" date="2024" name="Plant">
        <title>Genomic evolution and insights into agronomic trait innovations of Sesamum species.</title>
        <authorList>
            <person name="Miao H."/>
            <person name="Wang L."/>
            <person name="Qu L."/>
            <person name="Liu H."/>
            <person name="Sun Y."/>
            <person name="Le M."/>
            <person name="Wang Q."/>
            <person name="Wei S."/>
            <person name="Zheng Y."/>
            <person name="Lin W."/>
            <person name="Duan Y."/>
            <person name="Cao H."/>
            <person name="Xiong S."/>
            <person name="Wang X."/>
            <person name="Wei L."/>
            <person name="Li C."/>
            <person name="Ma Q."/>
            <person name="Ju M."/>
            <person name="Zhao R."/>
            <person name="Li G."/>
            <person name="Mu C."/>
            <person name="Tian Q."/>
            <person name="Mei H."/>
            <person name="Zhang T."/>
            <person name="Gao T."/>
            <person name="Zhang H."/>
        </authorList>
    </citation>
    <scope>NUCLEOTIDE SEQUENCE</scope>
    <source>
        <strain evidence="2">K16</strain>
    </source>
</reference>
<evidence type="ECO:0000313" key="3">
    <source>
        <dbReference type="Proteomes" id="UP001289374"/>
    </source>
</evidence>
<reference evidence="2" key="1">
    <citation type="submission" date="2020-06" db="EMBL/GenBank/DDBJ databases">
        <authorList>
            <person name="Li T."/>
            <person name="Hu X."/>
            <person name="Zhang T."/>
            <person name="Song X."/>
            <person name="Zhang H."/>
            <person name="Dai N."/>
            <person name="Sheng W."/>
            <person name="Hou X."/>
            <person name="Wei L."/>
        </authorList>
    </citation>
    <scope>NUCLEOTIDE SEQUENCE</scope>
    <source>
        <strain evidence="2">K16</strain>
        <tissue evidence="2">Leaf</tissue>
    </source>
</reference>
<dbReference type="PANTHER" id="PTHR33116">
    <property type="entry name" value="REVERSE TRANSCRIPTASE ZINC-BINDING DOMAIN-CONTAINING PROTEIN-RELATED-RELATED"/>
    <property type="match status" value="1"/>
</dbReference>
<evidence type="ECO:0000259" key="1">
    <source>
        <dbReference type="PROSITE" id="PS50878"/>
    </source>
</evidence>
<feature type="domain" description="Reverse transcriptase" evidence="1">
    <location>
        <begin position="1"/>
        <end position="69"/>
    </location>
</feature>
<gene>
    <name evidence="2" type="ORF">Sango_0353700</name>
</gene>
<dbReference type="InterPro" id="IPR000477">
    <property type="entry name" value="RT_dom"/>
</dbReference>
<name>A0AAE1XA72_9LAMI</name>
<accession>A0AAE1XA72</accession>
<evidence type="ECO:0000313" key="2">
    <source>
        <dbReference type="EMBL" id="KAK4407727.1"/>
    </source>
</evidence>
<proteinExistence type="predicted"/>
<dbReference type="PANTHER" id="PTHR33116:SF76">
    <property type="entry name" value="DUF4283 DOMAIN-CONTAINING PROTEIN"/>
    <property type="match status" value="1"/>
</dbReference>
<dbReference type="PROSITE" id="PS50878">
    <property type="entry name" value="RT_POL"/>
    <property type="match status" value="1"/>
</dbReference>
<dbReference type="Proteomes" id="UP001289374">
    <property type="component" value="Unassembled WGS sequence"/>
</dbReference>
<comment type="caution">
    <text evidence="2">The sequence shown here is derived from an EMBL/GenBank/DDBJ whole genome shotgun (WGS) entry which is preliminary data.</text>
</comment>
<dbReference type="EMBL" id="JACGWL010000002">
    <property type="protein sequence ID" value="KAK4407727.1"/>
    <property type="molecule type" value="Genomic_DNA"/>
</dbReference>
<dbReference type="AlphaFoldDB" id="A0AAE1XA72"/>
<organism evidence="2 3">
    <name type="scientific">Sesamum angolense</name>
    <dbReference type="NCBI Taxonomy" id="2727404"/>
    <lineage>
        <taxon>Eukaryota</taxon>
        <taxon>Viridiplantae</taxon>
        <taxon>Streptophyta</taxon>
        <taxon>Embryophyta</taxon>
        <taxon>Tracheophyta</taxon>
        <taxon>Spermatophyta</taxon>
        <taxon>Magnoliopsida</taxon>
        <taxon>eudicotyledons</taxon>
        <taxon>Gunneridae</taxon>
        <taxon>Pentapetalae</taxon>
        <taxon>asterids</taxon>
        <taxon>lamiids</taxon>
        <taxon>Lamiales</taxon>
        <taxon>Pedaliaceae</taxon>
        <taxon>Sesamum</taxon>
    </lineage>
</organism>
<sequence>MLCFADDLLLFCDADQISVIVIRQVLEQFANLSGLQANPHKSQLSFTGRLQLIKSMLTAMQQYWTSIFILPKGVVKTIETQLRRSLWKGHNDVGYAKVSWAQVYLPVGEGGLGVHDIAALNHVLMCKHLDKLVQVIASCCGMTHGSLIARSYTRRFMLQKRNPIQVADFVLEEMR</sequence>